<feature type="compositionally biased region" description="Basic and acidic residues" evidence="1">
    <location>
        <begin position="485"/>
        <end position="496"/>
    </location>
</feature>
<organism evidence="2 3">
    <name type="scientific">Albugo candida</name>
    <dbReference type="NCBI Taxonomy" id="65357"/>
    <lineage>
        <taxon>Eukaryota</taxon>
        <taxon>Sar</taxon>
        <taxon>Stramenopiles</taxon>
        <taxon>Oomycota</taxon>
        <taxon>Peronosporomycetes</taxon>
        <taxon>Albuginales</taxon>
        <taxon>Albuginaceae</taxon>
        <taxon>Albugo</taxon>
    </lineage>
</organism>
<sequence>MAGEKPQKMYCYNFNHNTFRLLVRFGFLQDSKLHLSYFRELAQYFEKADASQLRILELPIQLERCELWPTLTSLLSDIDLFQLWWTAYNREEYFAHWTILRKNHPVADPVDEFVKSLDRYIHRDRPNSKTLLALLLNLTEFLREYQARFDLYIVQNVSIHRPRAPQWKDFISSLAAQTSSKKPFYANFYTSQLDEGFATASLQESDSYYLQRWLWVQFPLFAIAFAHHFSDCIDTTRDKSLQSHPLNASFSKLSTKGEEGDVRQSSARHKEIASLIPQKRTKKTASDIPDVLEKPSLEDNNDTDVSDRFIYQGALHCSPDDLEHWSSQLLEIRAKYNQSIFLEKEKLALLKSLDAQLMDSRATTGHVGHERDKEEELQQRIVSAGKETVLGRQLSDYYKAVVRHCEANPARNSNILERCDVDIVKCKHEIAGVREKIHAVNQEKNLLLSKMDSVEQALMEKVRVHRAFIKRKRWQNHRQQRLAVERYSSKSTTEKLKKVHSPSIPKKYSTEHHPGVQADSQNSYLSDSGQEKSPAYPDAERELVDLLRHAGLNDSNEVHVLWKDLHQHELQLQEEESKTEECLLHSRQHLERLKLDLARVKLENNDTDNPPFSTVKNDVIELPHVDENLNFSRAELEQTSTTQTEAAYLQNLKLAESEVMNAISVTQRKRENALHLRNLLQKLDHGIRHVARMIGVTNTDDTKTPVLADYIEQAVRLALGEDAPVQTSGPAFLQRKKSLQSTGSTAASPHTLQLECSDPNENDEEKVRYNVRVSQNKQQTSPYRIMQKSFSTAARELTSFTQEGEEEDNAYGEEIRFERENRRQYKRK</sequence>
<feature type="compositionally biased region" description="Polar residues" evidence="1">
    <location>
        <begin position="739"/>
        <end position="751"/>
    </location>
</feature>
<evidence type="ECO:0000313" key="2">
    <source>
        <dbReference type="EMBL" id="CCI10903.1"/>
    </source>
</evidence>
<feature type="region of interest" description="Disordered" evidence="1">
    <location>
        <begin position="736"/>
        <end position="764"/>
    </location>
</feature>
<comment type="caution">
    <text evidence="2">The sequence shown here is derived from an EMBL/GenBank/DDBJ whole genome shotgun (WGS) entry which is preliminary data.</text>
</comment>
<evidence type="ECO:0000256" key="1">
    <source>
        <dbReference type="SAM" id="MobiDB-lite"/>
    </source>
</evidence>
<protein>
    <submittedName>
        <fullName evidence="2">Uncharacterized protein</fullName>
    </submittedName>
</protein>
<feature type="compositionally biased region" description="Basic and acidic residues" evidence="1">
    <location>
        <begin position="813"/>
        <end position="828"/>
    </location>
</feature>
<reference evidence="2 3" key="1">
    <citation type="submission" date="2012-05" db="EMBL/GenBank/DDBJ databases">
        <title>Recombination and specialization in a pathogen metapopulation.</title>
        <authorList>
            <person name="Gardiner A."/>
            <person name="Kemen E."/>
            <person name="Schultz-Larsen T."/>
            <person name="MacLean D."/>
            <person name="Van Oosterhout C."/>
            <person name="Jones J.D.G."/>
        </authorList>
    </citation>
    <scope>NUCLEOTIDE SEQUENCE [LARGE SCALE GENOMIC DNA]</scope>
    <source>
        <strain evidence="2 3">Ac Nc2</strain>
    </source>
</reference>
<evidence type="ECO:0000313" key="3">
    <source>
        <dbReference type="Proteomes" id="UP000053237"/>
    </source>
</evidence>
<dbReference type="OrthoDB" id="2325716at2759"/>
<dbReference type="Proteomes" id="UP000053237">
    <property type="component" value="Unassembled WGS sequence"/>
</dbReference>
<feature type="compositionally biased region" description="Polar residues" evidence="1">
    <location>
        <begin position="518"/>
        <end position="528"/>
    </location>
</feature>
<accession>A0A024FUS9</accession>
<dbReference type="AlphaFoldDB" id="A0A024FUS9"/>
<keyword evidence="3" id="KW-1185">Reference proteome</keyword>
<dbReference type="InParanoid" id="A0A024FUS9"/>
<feature type="region of interest" description="Disordered" evidence="1">
    <location>
        <begin position="800"/>
        <end position="828"/>
    </location>
</feature>
<dbReference type="STRING" id="65357.A0A024FUS9"/>
<feature type="compositionally biased region" description="Basic and acidic residues" evidence="1">
    <location>
        <begin position="255"/>
        <end position="272"/>
    </location>
</feature>
<gene>
    <name evidence="2" type="ORF">BN9_119480</name>
</gene>
<name>A0A024FUS9_9STRA</name>
<proteinExistence type="predicted"/>
<feature type="region of interest" description="Disordered" evidence="1">
    <location>
        <begin position="485"/>
        <end position="536"/>
    </location>
</feature>
<dbReference type="EMBL" id="CAIX01000444">
    <property type="protein sequence ID" value="CCI10903.1"/>
    <property type="molecule type" value="Genomic_DNA"/>
</dbReference>
<feature type="region of interest" description="Disordered" evidence="1">
    <location>
        <begin position="252"/>
        <end position="299"/>
    </location>
</feature>